<evidence type="ECO:0000313" key="2">
    <source>
        <dbReference type="EMBL" id="KSU87541.1"/>
    </source>
</evidence>
<evidence type="ECO:0000313" key="3">
    <source>
        <dbReference type="Proteomes" id="UP000053681"/>
    </source>
</evidence>
<protein>
    <submittedName>
        <fullName evidence="2">Uncharacterized protein</fullName>
    </submittedName>
</protein>
<dbReference type="InterPro" id="IPR031681">
    <property type="entry name" value="YwqH-like"/>
</dbReference>
<keyword evidence="3" id="KW-1185">Reference proteome</keyword>
<feature type="coiled-coil region" evidence="1">
    <location>
        <begin position="113"/>
        <end position="140"/>
    </location>
</feature>
<organism evidence="2 3">
    <name type="scientific">Priestia veravalensis</name>
    <dbReference type="NCBI Taxonomy" id="1414648"/>
    <lineage>
        <taxon>Bacteria</taxon>
        <taxon>Bacillati</taxon>
        <taxon>Bacillota</taxon>
        <taxon>Bacilli</taxon>
        <taxon>Bacillales</taxon>
        <taxon>Bacillaceae</taxon>
        <taxon>Priestia</taxon>
    </lineage>
</organism>
<keyword evidence="1" id="KW-0175">Coiled coil</keyword>
<comment type="caution">
    <text evidence="2">The sequence shown here is derived from an EMBL/GenBank/DDBJ whole genome shotgun (WGS) entry which is preliminary data.</text>
</comment>
<dbReference type="EMBL" id="LNQP01000041">
    <property type="protein sequence ID" value="KSU87541.1"/>
    <property type="molecule type" value="Genomic_DNA"/>
</dbReference>
<sequence length="141" mass="16224">MGFEQMLQSFSSTISGNVADAEEKIQRLKTAKTEIENEKKRSLVEIKEVKEPDLGNHWKGDISTNFDDNRKQAYNEINDIITNDYDDYINAINHKITWYEAQKGFYSGVSYLVNEAESLLNKGEDAVADLENKISEIRRKL</sequence>
<feature type="coiled-coil region" evidence="1">
    <location>
        <begin position="18"/>
        <end position="45"/>
    </location>
</feature>
<reference evidence="2 3" key="1">
    <citation type="submission" date="2015-11" db="EMBL/GenBank/DDBJ databases">
        <title>Bacillus caseinolyticus sp nov.</title>
        <authorList>
            <person name="Dastager S.G."/>
            <person name="Mawlankar R."/>
        </authorList>
    </citation>
    <scope>NUCLEOTIDE SEQUENCE [LARGE SCALE GENOMIC DNA]</scope>
    <source>
        <strain evidence="2 3">SGD-V-76</strain>
    </source>
</reference>
<gene>
    <name evidence="2" type="ORF">AS180_12480</name>
</gene>
<name>A0A0V8JKF3_9BACI</name>
<evidence type="ECO:0000256" key="1">
    <source>
        <dbReference type="SAM" id="Coils"/>
    </source>
</evidence>
<dbReference type="AlphaFoldDB" id="A0A0V8JKF3"/>
<dbReference type="RefSeq" id="WP_025907986.1">
    <property type="nucleotide sequence ID" value="NZ_KQ758656.1"/>
</dbReference>
<dbReference type="Pfam" id="PF16888">
    <property type="entry name" value="YwqH-like"/>
    <property type="match status" value="1"/>
</dbReference>
<proteinExistence type="predicted"/>
<accession>A0A0V8JKF3</accession>
<dbReference type="Proteomes" id="UP000053681">
    <property type="component" value="Unassembled WGS sequence"/>
</dbReference>